<organism evidence="11 12">
    <name type="scientific">Stereum hirsutum (strain FP-91666)</name>
    <name type="common">White-rot fungus</name>
    <dbReference type="NCBI Taxonomy" id="721885"/>
    <lineage>
        <taxon>Eukaryota</taxon>
        <taxon>Fungi</taxon>
        <taxon>Dikarya</taxon>
        <taxon>Basidiomycota</taxon>
        <taxon>Agaricomycotina</taxon>
        <taxon>Agaricomycetes</taxon>
        <taxon>Russulales</taxon>
        <taxon>Stereaceae</taxon>
        <taxon>Stereum</taxon>
    </lineage>
</organism>
<comment type="subunit">
    <text evidence="6">Conjugated with ATG12.</text>
</comment>
<evidence type="ECO:0000313" key="12">
    <source>
        <dbReference type="Proteomes" id="UP000053927"/>
    </source>
</evidence>
<feature type="domain" description="Autophagy protein ATG5 alpha-helical bundle region" evidence="9">
    <location>
        <begin position="165"/>
        <end position="221"/>
    </location>
</feature>
<dbReference type="RefSeq" id="XP_007310992.1">
    <property type="nucleotide sequence ID" value="XM_007310930.1"/>
</dbReference>
<dbReference type="Gene3D" id="3.10.20.620">
    <property type="match status" value="1"/>
</dbReference>
<dbReference type="eggNOG" id="KOG2976">
    <property type="taxonomic scope" value="Eukaryota"/>
</dbReference>
<dbReference type="GO" id="GO:0019776">
    <property type="term" value="F:Atg8-family ligase activity"/>
    <property type="evidence" value="ECO:0007669"/>
    <property type="project" value="TreeGrafter"/>
</dbReference>
<keyword evidence="3 6" id="KW-1017">Isopeptide bond</keyword>
<keyword evidence="6" id="KW-0472">Membrane</keyword>
<gene>
    <name evidence="11" type="ORF">STEHIDRAFT_126278</name>
</gene>
<evidence type="ECO:0000256" key="2">
    <source>
        <dbReference type="ARBA" id="ARBA00006910"/>
    </source>
</evidence>
<evidence type="ECO:0000256" key="6">
    <source>
        <dbReference type="RuleBase" id="RU361202"/>
    </source>
</evidence>
<dbReference type="GO" id="GO:0061908">
    <property type="term" value="C:phagophore"/>
    <property type="evidence" value="ECO:0007669"/>
    <property type="project" value="TreeGrafter"/>
</dbReference>
<dbReference type="GO" id="GO:0044233">
    <property type="term" value="C:mitochondria-associated endoplasmic reticulum membrane contact site"/>
    <property type="evidence" value="ECO:0007669"/>
    <property type="project" value="TreeGrafter"/>
</dbReference>
<dbReference type="OMA" id="SASMHTR"/>
<dbReference type="Gene3D" id="3.10.20.90">
    <property type="entry name" value="Phosphatidylinositol 3-kinase Catalytic Subunit, Chain A, domain 1"/>
    <property type="match status" value="1"/>
</dbReference>
<comment type="similarity">
    <text evidence="2 6">Belongs to the ATG5 family.</text>
</comment>
<feature type="region of interest" description="Disordered" evidence="7">
    <location>
        <begin position="221"/>
        <end position="279"/>
    </location>
</feature>
<dbReference type="OrthoDB" id="272162at2759"/>
<reference evidence="12" key="1">
    <citation type="journal article" date="2012" name="Science">
        <title>The Paleozoic origin of enzymatic lignin decomposition reconstructed from 31 fungal genomes.</title>
        <authorList>
            <person name="Floudas D."/>
            <person name="Binder M."/>
            <person name="Riley R."/>
            <person name="Barry K."/>
            <person name="Blanchette R.A."/>
            <person name="Henrissat B."/>
            <person name="Martinez A.T."/>
            <person name="Otillar R."/>
            <person name="Spatafora J.W."/>
            <person name="Yadav J.S."/>
            <person name="Aerts A."/>
            <person name="Benoit I."/>
            <person name="Boyd A."/>
            <person name="Carlson A."/>
            <person name="Copeland A."/>
            <person name="Coutinho P.M."/>
            <person name="de Vries R.P."/>
            <person name="Ferreira P."/>
            <person name="Findley K."/>
            <person name="Foster B."/>
            <person name="Gaskell J."/>
            <person name="Glotzer D."/>
            <person name="Gorecki P."/>
            <person name="Heitman J."/>
            <person name="Hesse C."/>
            <person name="Hori C."/>
            <person name="Igarashi K."/>
            <person name="Jurgens J.A."/>
            <person name="Kallen N."/>
            <person name="Kersten P."/>
            <person name="Kohler A."/>
            <person name="Kuees U."/>
            <person name="Kumar T.K.A."/>
            <person name="Kuo A."/>
            <person name="LaButti K."/>
            <person name="Larrondo L.F."/>
            <person name="Lindquist E."/>
            <person name="Ling A."/>
            <person name="Lombard V."/>
            <person name="Lucas S."/>
            <person name="Lundell T."/>
            <person name="Martin R."/>
            <person name="McLaughlin D.J."/>
            <person name="Morgenstern I."/>
            <person name="Morin E."/>
            <person name="Murat C."/>
            <person name="Nagy L.G."/>
            <person name="Nolan M."/>
            <person name="Ohm R.A."/>
            <person name="Patyshakuliyeva A."/>
            <person name="Rokas A."/>
            <person name="Ruiz-Duenas F.J."/>
            <person name="Sabat G."/>
            <person name="Salamov A."/>
            <person name="Samejima M."/>
            <person name="Schmutz J."/>
            <person name="Slot J.C."/>
            <person name="St John F."/>
            <person name="Stenlid J."/>
            <person name="Sun H."/>
            <person name="Sun S."/>
            <person name="Syed K."/>
            <person name="Tsang A."/>
            <person name="Wiebenga A."/>
            <person name="Young D."/>
            <person name="Pisabarro A."/>
            <person name="Eastwood D.C."/>
            <person name="Martin F."/>
            <person name="Cullen D."/>
            <person name="Grigoriev I.V."/>
            <person name="Hibbett D.S."/>
        </authorList>
    </citation>
    <scope>NUCLEOTIDE SEQUENCE [LARGE SCALE GENOMIC DNA]</scope>
    <source>
        <strain evidence="12">FP-91666</strain>
    </source>
</reference>
<feature type="compositionally biased region" description="Low complexity" evidence="7">
    <location>
        <begin position="221"/>
        <end position="234"/>
    </location>
</feature>
<evidence type="ECO:0000259" key="9">
    <source>
        <dbReference type="Pfam" id="PF20637"/>
    </source>
</evidence>
<accession>R7RYV2</accession>
<dbReference type="InterPro" id="IPR007239">
    <property type="entry name" value="Atg5"/>
</dbReference>
<protein>
    <recommendedName>
        <fullName evidence="6">Autophagy protein 5</fullName>
    </recommendedName>
</protein>
<dbReference type="EMBL" id="JH687400">
    <property type="protein sequence ID" value="EIM80008.1"/>
    <property type="molecule type" value="Genomic_DNA"/>
</dbReference>
<keyword evidence="6" id="KW-0813">Transport</keyword>
<dbReference type="PANTHER" id="PTHR13040:SF2">
    <property type="entry name" value="AUTOPHAGY PROTEIN 5"/>
    <property type="match status" value="1"/>
</dbReference>
<comment type="function">
    <text evidence="6">Involved in cytoplasm to vacuole transport (Cvt) and autophagic vesicle formation.</text>
</comment>
<dbReference type="InterPro" id="IPR048939">
    <property type="entry name" value="ATG5_UblA"/>
</dbReference>
<evidence type="ECO:0000259" key="10">
    <source>
        <dbReference type="Pfam" id="PF20638"/>
    </source>
</evidence>
<dbReference type="GO" id="GO:0006995">
    <property type="term" value="P:cellular response to nitrogen starvation"/>
    <property type="evidence" value="ECO:0007669"/>
    <property type="project" value="TreeGrafter"/>
</dbReference>
<evidence type="ECO:0000313" key="11">
    <source>
        <dbReference type="EMBL" id="EIM80008.1"/>
    </source>
</evidence>
<comment type="subcellular location">
    <subcellularLocation>
        <location evidence="1 6">Preautophagosomal structure membrane</location>
        <topology evidence="1 6">Peripheral membrane protein</topology>
    </subcellularLocation>
</comment>
<keyword evidence="5 6" id="KW-0072">Autophagy</keyword>
<dbReference type="GO" id="GO:0034727">
    <property type="term" value="P:piecemeal microautophagy of the nucleus"/>
    <property type="evidence" value="ECO:0007669"/>
    <property type="project" value="TreeGrafter"/>
</dbReference>
<evidence type="ECO:0000256" key="4">
    <source>
        <dbReference type="ARBA" id="ARBA00022843"/>
    </source>
</evidence>
<dbReference type="InterPro" id="IPR048940">
    <property type="entry name" value="ATG5_HBR"/>
</dbReference>
<name>R7RYV2_STEHR</name>
<feature type="compositionally biased region" description="Polar residues" evidence="7">
    <location>
        <begin position="235"/>
        <end position="258"/>
    </location>
</feature>
<proteinExistence type="inferred from homology"/>
<dbReference type="GO" id="GO:0000422">
    <property type="term" value="P:autophagy of mitochondrion"/>
    <property type="evidence" value="ECO:0007669"/>
    <property type="project" value="TreeGrafter"/>
</dbReference>
<keyword evidence="12" id="KW-1185">Reference proteome</keyword>
<dbReference type="Proteomes" id="UP000053927">
    <property type="component" value="Unassembled WGS sequence"/>
</dbReference>
<feature type="compositionally biased region" description="Basic and acidic residues" evidence="7">
    <location>
        <begin position="268"/>
        <end position="277"/>
    </location>
</feature>
<evidence type="ECO:0000259" key="8">
    <source>
        <dbReference type="Pfam" id="PF04106"/>
    </source>
</evidence>
<dbReference type="KEGG" id="shs:STEHIDRAFT_126278"/>
<dbReference type="Pfam" id="PF20637">
    <property type="entry name" value="ATG5_HBR"/>
    <property type="match status" value="1"/>
</dbReference>
<keyword evidence="4 6" id="KW-0832">Ubl conjugation</keyword>
<dbReference type="GO" id="GO:0034045">
    <property type="term" value="C:phagophore assembly site membrane"/>
    <property type="evidence" value="ECO:0007669"/>
    <property type="project" value="UniProtKB-SubCell"/>
</dbReference>
<dbReference type="Gene3D" id="1.10.246.190">
    <property type="entry name" value="Autophagy protein Apg5, helix rich domain"/>
    <property type="match status" value="1"/>
</dbReference>
<dbReference type="GO" id="GO:0034274">
    <property type="term" value="C:Atg12-Atg5-Atg16 complex"/>
    <property type="evidence" value="ECO:0007669"/>
    <property type="project" value="TreeGrafter"/>
</dbReference>
<dbReference type="Pfam" id="PF20638">
    <property type="entry name" value="ATG5_UblA"/>
    <property type="match status" value="1"/>
</dbReference>
<evidence type="ECO:0000256" key="3">
    <source>
        <dbReference type="ARBA" id="ARBA00022499"/>
    </source>
</evidence>
<evidence type="ECO:0000256" key="5">
    <source>
        <dbReference type="ARBA" id="ARBA00023006"/>
    </source>
</evidence>
<feature type="domain" description="Autophagy protein ATG5 UblB" evidence="8">
    <location>
        <begin position="285"/>
        <end position="372"/>
    </location>
</feature>
<dbReference type="InterPro" id="IPR048318">
    <property type="entry name" value="ATG5_UblB"/>
</dbReference>
<dbReference type="AlphaFoldDB" id="R7RYV2"/>
<dbReference type="Pfam" id="PF04106">
    <property type="entry name" value="ATG5_UblB"/>
    <property type="match status" value="1"/>
</dbReference>
<evidence type="ECO:0000256" key="7">
    <source>
        <dbReference type="SAM" id="MobiDB-lite"/>
    </source>
</evidence>
<dbReference type="GeneID" id="18797734"/>
<evidence type="ECO:0000256" key="1">
    <source>
        <dbReference type="ARBA" id="ARBA00004623"/>
    </source>
</evidence>
<sequence>MSTYTGARRSPSTFSSPASTTLFRRLTWEGTVPLEIRVDPKELPANSNRGLECYFLQAPRVSYLPLLVPEIKRFLCDVVFDDEAARTIGSKEEDWWFESEEGGLIKWHWPIGLIHDNHTIASSLRPTPSTSTSSPFGGPQTTPLRLTLHLASPPTDKLLIAPSAEACKQAFMGQLKEADFMRWGSTKRMTGLRKQEQDGIWEGIKDHNFDDYWRVASKVTPSTLPTSTRPTSPSGNPHSTLNRLASEQGISSNSTSMHTRPPSADPQDSSRDREKNDSAWSVRSVPVRVYLPEGPVMQELVPPLMEDGSPTTLSDFLNQHFPLLFPSPTPQRPQVRNLGYTLIQGVLAPFEAEMAWIGACMAGADGWVNICVGLVPASSGGGGGGGATPRRR</sequence>
<dbReference type="GO" id="GO:0005776">
    <property type="term" value="C:autophagosome"/>
    <property type="evidence" value="ECO:0007669"/>
    <property type="project" value="TreeGrafter"/>
</dbReference>
<dbReference type="InterPro" id="IPR042527">
    <property type="entry name" value="Atg5_UblA_dom_sf"/>
</dbReference>
<dbReference type="PANTHER" id="PTHR13040">
    <property type="entry name" value="AUTOPHAGY PROTEIN 5"/>
    <property type="match status" value="1"/>
</dbReference>
<dbReference type="InterPro" id="IPR042526">
    <property type="entry name" value="Atg5_HR"/>
</dbReference>
<feature type="domain" description="Autophagy protein ATG5 UblA" evidence="10">
    <location>
        <begin position="28"/>
        <end position="149"/>
    </location>
</feature>